<comment type="subcellular location">
    <subcellularLocation>
        <location evidence="1">Cell inner membrane</location>
        <topology evidence="1">Multi-pass membrane protein</topology>
    </subcellularLocation>
</comment>
<evidence type="ECO:0000256" key="3">
    <source>
        <dbReference type="ARBA" id="ARBA00008883"/>
    </source>
</evidence>
<keyword evidence="6" id="KW-0997">Cell inner membrane</keyword>
<sequence>MTGTIHAPQGQEERLAVGHYLSVIRTRLLPISIFTILCTLLTLLIVLSQTPIYRATATLLIESNQKSAVSIEEVVGIDTTAKEYFQTQFEIIKSNRVAQRVIDKMDLINHPEFNSTLVEPTGYSAKIAEQFNSLLGKISFFNQYLEEPGIVEASLSDEVTKTKVLEEFKSRMSIISVSKTQLVKISFESKDAVLSATIANEIGNAFIENSLESKIVATELATNWINSRLLELKQKLQQSEQALLAFLEEQKLIDDRGIDALTSTELANLTERLSSATERRIASQSLYSALRGKNADLASISSLSQISNHPQVTNIRLAEIEAEKRVSELSKRYGPKHDKMIQAKAQLASVQQRAEKVVTKLISGIQQELYRAQRQEELLRQELASKKDEFQELGIVKREYDALKREVDSNAKLYDLFLTRQKETSATSDFTTANARFTDSALIPLEPAKPQKKRIVMISFVASLFSAILAALLLDSLRNTISDSSDFEEKIGLVPLASLPKVKGIRGSNPLFKLDKANAKLARLYLEKIDSLRTTLLLNQGQDKYAKVINVTSSLPNEGKTSVAMQLARSFSKLEKVLLIDTDLRRPTVYLELNLPRSQAGITNFVHSGISFEECIASPATADFDVALSGIATSSPHETLSHKKFHQFIDTALEKYDRVIIDTPPSLLVSDCLIVGKLVGHMVLVVKAHSTKLSTARTAIDQLHRHNIALDGVVLNSVSTSLSSVHEKYHYSYYHE</sequence>
<proteinExistence type="inferred from homology"/>
<protein>
    <recommendedName>
        <fullName evidence="4">non-specific protein-tyrosine kinase</fullName>
        <ecNumber evidence="4">2.7.10.2</ecNumber>
    </recommendedName>
</protein>
<accession>A0A1H5ZCH4</accession>
<dbReference type="GO" id="GO:0005886">
    <property type="term" value="C:plasma membrane"/>
    <property type="evidence" value="ECO:0007669"/>
    <property type="project" value="UniProtKB-SubCell"/>
</dbReference>
<dbReference type="Pfam" id="PF02706">
    <property type="entry name" value="Wzz"/>
    <property type="match status" value="1"/>
</dbReference>
<keyword evidence="13 17" id="KW-0472">Membrane</keyword>
<dbReference type="RefSeq" id="WP_103880684.1">
    <property type="nucleotide sequence ID" value="NZ_FNVG01000011.1"/>
</dbReference>
<dbReference type="NCBIfam" id="TIGR01007">
    <property type="entry name" value="eps_fam"/>
    <property type="match status" value="1"/>
</dbReference>
<dbReference type="PANTHER" id="PTHR32309">
    <property type="entry name" value="TYROSINE-PROTEIN KINASE"/>
    <property type="match status" value="1"/>
</dbReference>
<dbReference type="SUPFAM" id="SSF52540">
    <property type="entry name" value="P-loop containing nucleoside triphosphate hydrolases"/>
    <property type="match status" value="1"/>
</dbReference>
<evidence type="ECO:0000256" key="1">
    <source>
        <dbReference type="ARBA" id="ARBA00004429"/>
    </source>
</evidence>
<dbReference type="InterPro" id="IPR025669">
    <property type="entry name" value="AAA_dom"/>
</dbReference>
<keyword evidence="7" id="KW-0808">Transferase</keyword>
<feature type="transmembrane region" description="Helical" evidence="17">
    <location>
        <begin position="28"/>
        <end position="47"/>
    </location>
</feature>
<evidence type="ECO:0000256" key="16">
    <source>
        <dbReference type="SAM" id="Coils"/>
    </source>
</evidence>
<dbReference type="EC" id="2.7.10.2" evidence="4"/>
<dbReference type="OrthoDB" id="9775724at2"/>
<organism evidence="21 22">
    <name type="scientific">Vibrio hangzhouensis</name>
    <dbReference type="NCBI Taxonomy" id="462991"/>
    <lineage>
        <taxon>Bacteria</taxon>
        <taxon>Pseudomonadati</taxon>
        <taxon>Pseudomonadota</taxon>
        <taxon>Gammaproteobacteria</taxon>
        <taxon>Vibrionales</taxon>
        <taxon>Vibrionaceae</taxon>
        <taxon>Vibrio</taxon>
    </lineage>
</organism>
<evidence type="ECO:0000256" key="13">
    <source>
        <dbReference type="ARBA" id="ARBA00023136"/>
    </source>
</evidence>
<keyword evidence="11" id="KW-0067">ATP-binding</keyword>
<dbReference type="AlphaFoldDB" id="A0A1H5ZCH4"/>
<dbReference type="GO" id="GO:0004715">
    <property type="term" value="F:non-membrane spanning protein tyrosine kinase activity"/>
    <property type="evidence" value="ECO:0007669"/>
    <property type="project" value="UniProtKB-EC"/>
</dbReference>
<evidence type="ECO:0000259" key="18">
    <source>
        <dbReference type="Pfam" id="PF02706"/>
    </source>
</evidence>
<evidence type="ECO:0000313" key="21">
    <source>
        <dbReference type="EMBL" id="SEG33435.1"/>
    </source>
</evidence>
<dbReference type="InterPro" id="IPR005702">
    <property type="entry name" value="Wzc-like_C"/>
</dbReference>
<evidence type="ECO:0000256" key="9">
    <source>
        <dbReference type="ARBA" id="ARBA00022741"/>
    </source>
</evidence>
<evidence type="ECO:0000256" key="4">
    <source>
        <dbReference type="ARBA" id="ARBA00011903"/>
    </source>
</evidence>
<feature type="coiled-coil region" evidence="16">
    <location>
        <begin position="362"/>
        <end position="389"/>
    </location>
</feature>
<comment type="similarity">
    <text evidence="2">Belongs to the CpsD/CapB family.</text>
</comment>
<dbReference type="PANTHER" id="PTHR32309:SF13">
    <property type="entry name" value="FERRIC ENTEROBACTIN TRANSPORT PROTEIN FEPE"/>
    <property type="match status" value="1"/>
</dbReference>
<evidence type="ECO:0000256" key="11">
    <source>
        <dbReference type="ARBA" id="ARBA00022840"/>
    </source>
</evidence>
<evidence type="ECO:0000256" key="2">
    <source>
        <dbReference type="ARBA" id="ARBA00007316"/>
    </source>
</evidence>
<comment type="catalytic activity">
    <reaction evidence="15">
        <text>L-tyrosyl-[protein] + ATP = O-phospho-L-tyrosyl-[protein] + ADP + H(+)</text>
        <dbReference type="Rhea" id="RHEA:10596"/>
        <dbReference type="Rhea" id="RHEA-COMP:10136"/>
        <dbReference type="Rhea" id="RHEA-COMP:20101"/>
        <dbReference type="ChEBI" id="CHEBI:15378"/>
        <dbReference type="ChEBI" id="CHEBI:30616"/>
        <dbReference type="ChEBI" id="CHEBI:46858"/>
        <dbReference type="ChEBI" id="CHEBI:61978"/>
        <dbReference type="ChEBI" id="CHEBI:456216"/>
        <dbReference type="EC" id="2.7.10.2"/>
    </reaction>
</comment>
<evidence type="ECO:0000256" key="5">
    <source>
        <dbReference type="ARBA" id="ARBA00022475"/>
    </source>
</evidence>
<dbReference type="InterPro" id="IPR027417">
    <property type="entry name" value="P-loop_NTPase"/>
</dbReference>
<keyword evidence="16" id="KW-0175">Coiled coil</keyword>
<evidence type="ECO:0000313" key="22">
    <source>
        <dbReference type="Proteomes" id="UP000236721"/>
    </source>
</evidence>
<evidence type="ECO:0000259" key="19">
    <source>
        <dbReference type="Pfam" id="PF13614"/>
    </source>
</evidence>
<evidence type="ECO:0000256" key="8">
    <source>
        <dbReference type="ARBA" id="ARBA00022692"/>
    </source>
</evidence>
<dbReference type="InterPro" id="IPR003856">
    <property type="entry name" value="LPS_length_determ_N"/>
</dbReference>
<comment type="similarity">
    <text evidence="3">Belongs to the etk/wzc family.</text>
</comment>
<dbReference type="EMBL" id="FNVG01000011">
    <property type="protein sequence ID" value="SEG33435.1"/>
    <property type="molecule type" value="Genomic_DNA"/>
</dbReference>
<dbReference type="GO" id="GO:0005524">
    <property type="term" value="F:ATP binding"/>
    <property type="evidence" value="ECO:0007669"/>
    <property type="project" value="UniProtKB-KW"/>
</dbReference>
<dbReference type="InterPro" id="IPR032807">
    <property type="entry name" value="GNVR"/>
</dbReference>
<keyword evidence="10" id="KW-0418">Kinase</keyword>
<dbReference type="Pfam" id="PF13807">
    <property type="entry name" value="GNVR"/>
    <property type="match status" value="1"/>
</dbReference>
<evidence type="ECO:0000256" key="7">
    <source>
        <dbReference type="ARBA" id="ARBA00022679"/>
    </source>
</evidence>
<evidence type="ECO:0000256" key="15">
    <source>
        <dbReference type="ARBA" id="ARBA00051245"/>
    </source>
</evidence>
<evidence type="ECO:0000256" key="12">
    <source>
        <dbReference type="ARBA" id="ARBA00022989"/>
    </source>
</evidence>
<evidence type="ECO:0000256" key="6">
    <source>
        <dbReference type="ARBA" id="ARBA00022519"/>
    </source>
</evidence>
<keyword evidence="8 17" id="KW-0812">Transmembrane</keyword>
<gene>
    <name evidence="21" type="ORF">SAMN04488244_11176</name>
</gene>
<keyword evidence="22" id="KW-1185">Reference proteome</keyword>
<keyword evidence="5" id="KW-1003">Cell membrane</keyword>
<feature type="domain" description="AAA" evidence="19">
    <location>
        <begin position="548"/>
        <end position="669"/>
    </location>
</feature>
<dbReference type="CDD" id="cd05387">
    <property type="entry name" value="BY-kinase"/>
    <property type="match status" value="1"/>
</dbReference>
<evidence type="ECO:0000256" key="14">
    <source>
        <dbReference type="ARBA" id="ARBA00023137"/>
    </source>
</evidence>
<dbReference type="InterPro" id="IPR050445">
    <property type="entry name" value="Bact_polysacc_biosynth/exp"/>
</dbReference>
<dbReference type="Proteomes" id="UP000236721">
    <property type="component" value="Unassembled WGS sequence"/>
</dbReference>
<keyword evidence="9" id="KW-0547">Nucleotide-binding</keyword>
<dbReference type="Gene3D" id="3.40.50.300">
    <property type="entry name" value="P-loop containing nucleotide triphosphate hydrolases"/>
    <property type="match status" value="1"/>
</dbReference>
<evidence type="ECO:0000259" key="20">
    <source>
        <dbReference type="Pfam" id="PF13807"/>
    </source>
</evidence>
<feature type="domain" description="Polysaccharide chain length determinant N-terminal" evidence="18">
    <location>
        <begin position="18"/>
        <end position="104"/>
    </location>
</feature>
<reference evidence="22" key="1">
    <citation type="submission" date="2016-10" db="EMBL/GenBank/DDBJ databases">
        <authorList>
            <person name="Varghese N."/>
            <person name="Submissions S."/>
        </authorList>
    </citation>
    <scope>NUCLEOTIDE SEQUENCE [LARGE SCALE GENOMIC DNA]</scope>
    <source>
        <strain evidence="22">CGMCC 1.7062</strain>
    </source>
</reference>
<name>A0A1H5ZCH4_9VIBR</name>
<keyword evidence="12 17" id="KW-1133">Transmembrane helix</keyword>
<dbReference type="Pfam" id="PF13614">
    <property type="entry name" value="AAA_31"/>
    <property type="match status" value="1"/>
</dbReference>
<keyword evidence="14" id="KW-0829">Tyrosine-protein kinase</keyword>
<evidence type="ECO:0000256" key="17">
    <source>
        <dbReference type="SAM" id="Phobius"/>
    </source>
</evidence>
<evidence type="ECO:0000256" key="10">
    <source>
        <dbReference type="ARBA" id="ARBA00022777"/>
    </source>
</evidence>
<feature type="domain" description="Tyrosine-protein kinase G-rich" evidence="20">
    <location>
        <begin position="402"/>
        <end position="473"/>
    </location>
</feature>